<proteinExistence type="predicted"/>
<sequence length="699" mass="77674">MSQSFLGTQESGDRRLGSDFALLGKYTSAFACRTAPTVPLACLSQHDQNALFAKPACNFRIQRGPNNEVKLETVDDGPQENALATFADSSPDVAAMMGSLGYLYQLSTRVEQDKEVREAQPEKAWMKALLMEEAKGRGDDLASAAQYAEFEGNKHLDHVRYRTRLLQIQRNVDAATEELQNGLGAKRYLQQSLVSAFFPEAIRPESTQPKPEPKHKTAATFEHVESAYTTPDHKSKLTDPSPDYGSETTASSMSSTSSSSKYFSPGSTTMSSEYAGEFNANGQFIQAQGGQFIKAQGGQFIKAQAGRCVQTHNGQYTQAQNVQFLQTHNGQYVQAHSGQSIQAQNVQIVQDHNGQFIQAPNGHTIQAQNAQFVQAYNGRPVHEQFIQSPNGQFVQAQHGRYPVAKVQQYKDFIFYDMPFCGGKDIIEPEYWTTRIEKQGIAKLKCRSLELEDAKIRASPQYGSVSQNPIHVFVDLSNIIIGFYDTLKAKRRINVQRRVTAPPFCFENFDTLLTRNRTVAKRALAGSLGSHTRRYPAYLVKAEELGYELNIMQRVPKIGTPPSGGNKGSKGKNQGSDEYTSGQDTSGDDIVGPVRRGEQGVDEVLHLKILQSTIDNVRCEGTIVVASGDAATAEFSDGFKKNVERALQFGWNVEICGWSRNMSSAWREPQFLQRWGDRVRIIELDDFCEELLDISIDVYA</sequence>
<dbReference type="InterPro" id="IPR007681">
    <property type="entry name" value="Mog1"/>
</dbReference>
<dbReference type="Proteomes" id="UP001285441">
    <property type="component" value="Unassembled WGS sequence"/>
</dbReference>
<evidence type="ECO:0000313" key="2">
    <source>
        <dbReference type="EMBL" id="KAK3384813.1"/>
    </source>
</evidence>
<dbReference type="PANTHER" id="PTHR15837">
    <property type="entry name" value="RAN GUANINE NUCLEOTIDE RELEASE FACTOR"/>
    <property type="match status" value="1"/>
</dbReference>
<dbReference type="GO" id="GO:0031267">
    <property type="term" value="F:small GTPase binding"/>
    <property type="evidence" value="ECO:0007669"/>
    <property type="project" value="TreeGrafter"/>
</dbReference>
<feature type="region of interest" description="Disordered" evidence="1">
    <location>
        <begin position="555"/>
        <end position="593"/>
    </location>
</feature>
<protein>
    <recommendedName>
        <fullName evidence="4">NYN domain-containing protein</fullName>
    </recommendedName>
</protein>
<feature type="region of interest" description="Disordered" evidence="1">
    <location>
        <begin position="227"/>
        <end position="260"/>
    </location>
</feature>
<evidence type="ECO:0000313" key="3">
    <source>
        <dbReference type="Proteomes" id="UP001285441"/>
    </source>
</evidence>
<dbReference type="GO" id="GO:0005634">
    <property type="term" value="C:nucleus"/>
    <property type="evidence" value="ECO:0007669"/>
    <property type="project" value="TreeGrafter"/>
</dbReference>
<reference evidence="2" key="1">
    <citation type="journal article" date="2023" name="Mol. Phylogenet. Evol.">
        <title>Genome-scale phylogeny and comparative genomics of the fungal order Sordariales.</title>
        <authorList>
            <person name="Hensen N."/>
            <person name="Bonometti L."/>
            <person name="Westerberg I."/>
            <person name="Brannstrom I.O."/>
            <person name="Guillou S."/>
            <person name="Cros-Aarteil S."/>
            <person name="Calhoun S."/>
            <person name="Haridas S."/>
            <person name="Kuo A."/>
            <person name="Mondo S."/>
            <person name="Pangilinan J."/>
            <person name="Riley R."/>
            <person name="LaButti K."/>
            <person name="Andreopoulos B."/>
            <person name="Lipzen A."/>
            <person name="Chen C."/>
            <person name="Yan M."/>
            <person name="Daum C."/>
            <person name="Ng V."/>
            <person name="Clum A."/>
            <person name="Steindorff A."/>
            <person name="Ohm R.A."/>
            <person name="Martin F."/>
            <person name="Silar P."/>
            <person name="Natvig D.O."/>
            <person name="Lalanne C."/>
            <person name="Gautier V."/>
            <person name="Ament-Velasquez S.L."/>
            <person name="Kruys A."/>
            <person name="Hutchinson M.I."/>
            <person name="Powell A.J."/>
            <person name="Barry K."/>
            <person name="Miller A.N."/>
            <person name="Grigoriev I.V."/>
            <person name="Debuchy R."/>
            <person name="Gladieux P."/>
            <person name="Hiltunen Thoren M."/>
            <person name="Johannesson H."/>
        </authorList>
    </citation>
    <scope>NUCLEOTIDE SEQUENCE</scope>
    <source>
        <strain evidence="2">CBS 232.78</strain>
    </source>
</reference>
<dbReference type="AlphaFoldDB" id="A0AAE0NNK0"/>
<evidence type="ECO:0008006" key="4">
    <source>
        <dbReference type="Google" id="ProtNLM"/>
    </source>
</evidence>
<reference evidence="2" key="2">
    <citation type="submission" date="2023-06" db="EMBL/GenBank/DDBJ databases">
        <authorList>
            <consortium name="Lawrence Berkeley National Laboratory"/>
            <person name="Haridas S."/>
            <person name="Hensen N."/>
            <person name="Bonometti L."/>
            <person name="Westerberg I."/>
            <person name="Brannstrom I.O."/>
            <person name="Guillou S."/>
            <person name="Cros-Aarteil S."/>
            <person name="Calhoun S."/>
            <person name="Kuo A."/>
            <person name="Mondo S."/>
            <person name="Pangilinan J."/>
            <person name="Riley R."/>
            <person name="LaButti K."/>
            <person name="Andreopoulos B."/>
            <person name="Lipzen A."/>
            <person name="Chen C."/>
            <person name="Yanf M."/>
            <person name="Daum C."/>
            <person name="Ng V."/>
            <person name="Clum A."/>
            <person name="Steindorff A."/>
            <person name="Ohm R."/>
            <person name="Martin F."/>
            <person name="Silar P."/>
            <person name="Natvig D."/>
            <person name="Lalanne C."/>
            <person name="Gautier V."/>
            <person name="Ament-velasquez S.L."/>
            <person name="Kruys A."/>
            <person name="Hutchinson M.I."/>
            <person name="Powell A.J."/>
            <person name="Barry K."/>
            <person name="Miller A.N."/>
            <person name="Grigoriev I.V."/>
            <person name="Debuchy R."/>
            <person name="Gladieux P."/>
            <person name="Thoren M.H."/>
            <person name="Johannesson H."/>
        </authorList>
    </citation>
    <scope>NUCLEOTIDE SEQUENCE</scope>
    <source>
        <strain evidence="2">CBS 232.78</strain>
    </source>
</reference>
<evidence type="ECO:0000256" key="1">
    <source>
        <dbReference type="SAM" id="MobiDB-lite"/>
    </source>
</evidence>
<dbReference type="GO" id="GO:0006606">
    <property type="term" value="P:protein import into nucleus"/>
    <property type="evidence" value="ECO:0007669"/>
    <property type="project" value="TreeGrafter"/>
</dbReference>
<dbReference type="Gene3D" id="3.40.50.1010">
    <property type="entry name" value="5'-nuclease"/>
    <property type="match status" value="1"/>
</dbReference>
<dbReference type="PANTHER" id="PTHR15837:SF5">
    <property type="entry name" value="NYN DOMAIN-CONTAINING PROTEIN"/>
    <property type="match status" value="1"/>
</dbReference>
<accession>A0AAE0NNK0</accession>
<dbReference type="GO" id="GO:0005085">
    <property type="term" value="F:guanyl-nucleotide exchange factor activity"/>
    <property type="evidence" value="ECO:0007669"/>
    <property type="project" value="TreeGrafter"/>
</dbReference>
<feature type="compositionally biased region" description="Low complexity" evidence="1">
    <location>
        <begin position="246"/>
        <end position="260"/>
    </location>
</feature>
<gene>
    <name evidence="2" type="ORF">B0H63DRAFT_171737</name>
</gene>
<dbReference type="EMBL" id="JAULSW010000004">
    <property type="protein sequence ID" value="KAK3384813.1"/>
    <property type="molecule type" value="Genomic_DNA"/>
</dbReference>
<comment type="caution">
    <text evidence="2">The sequence shown here is derived from an EMBL/GenBank/DDBJ whole genome shotgun (WGS) entry which is preliminary data.</text>
</comment>
<keyword evidence="3" id="KW-1185">Reference proteome</keyword>
<dbReference type="CDD" id="cd18724">
    <property type="entry name" value="PIN_LabA-like"/>
    <property type="match status" value="1"/>
</dbReference>
<name>A0AAE0NNK0_9PEZI</name>
<organism evidence="2 3">
    <name type="scientific">Podospora didyma</name>
    <dbReference type="NCBI Taxonomy" id="330526"/>
    <lineage>
        <taxon>Eukaryota</taxon>
        <taxon>Fungi</taxon>
        <taxon>Dikarya</taxon>
        <taxon>Ascomycota</taxon>
        <taxon>Pezizomycotina</taxon>
        <taxon>Sordariomycetes</taxon>
        <taxon>Sordariomycetidae</taxon>
        <taxon>Sordariales</taxon>
        <taxon>Podosporaceae</taxon>
        <taxon>Podospora</taxon>
    </lineage>
</organism>